<name>A0AA39WXV5_9PEZI</name>
<accession>A0AA39WXV5</accession>
<feature type="compositionally biased region" description="Low complexity" evidence="1">
    <location>
        <begin position="66"/>
        <end position="76"/>
    </location>
</feature>
<dbReference type="Proteomes" id="UP001175000">
    <property type="component" value="Unassembled WGS sequence"/>
</dbReference>
<feature type="compositionally biased region" description="Polar residues" evidence="1">
    <location>
        <begin position="20"/>
        <end position="35"/>
    </location>
</feature>
<dbReference type="AlphaFoldDB" id="A0AA39WXV5"/>
<evidence type="ECO:0000313" key="3">
    <source>
        <dbReference type="Proteomes" id="UP001175000"/>
    </source>
</evidence>
<feature type="compositionally biased region" description="Polar residues" evidence="1">
    <location>
        <begin position="141"/>
        <end position="150"/>
    </location>
</feature>
<reference evidence="2" key="1">
    <citation type="submission" date="2023-06" db="EMBL/GenBank/DDBJ databases">
        <title>Genome-scale phylogeny and comparative genomics of the fungal order Sordariales.</title>
        <authorList>
            <consortium name="Lawrence Berkeley National Laboratory"/>
            <person name="Hensen N."/>
            <person name="Bonometti L."/>
            <person name="Westerberg I."/>
            <person name="Brannstrom I.O."/>
            <person name="Guillou S."/>
            <person name="Cros-Aarteil S."/>
            <person name="Calhoun S."/>
            <person name="Haridas S."/>
            <person name="Kuo A."/>
            <person name="Mondo S."/>
            <person name="Pangilinan J."/>
            <person name="Riley R."/>
            <person name="Labutti K."/>
            <person name="Andreopoulos B."/>
            <person name="Lipzen A."/>
            <person name="Chen C."/>
            <person name="Yanf M."/>
            <person name="Daum C."/>
            <person name="Ng V."/>
            <person name="Clum A."/>
            <person name="Steindorff A."/>
            <person name="Ohm R."/>
            <person name="Martin F."/>
            <person name="Silar P."/>
            <person name="Natvig D."/>
            <person name="Lalanne C."/>
            <person name="Gautier V."/>
            <person name="Ament-Velasquez S.L."/>
            <person name="Kruys A."/>
            <person name="Hutchinson M.I."/>
            <person name="Powell A.J."/>
            <person name="Barry K."/>
            <person name="Miller A.N."/>
            <person name="Grigoriev I.V."/>
            <person name="Debuchy R."/>
            <person name="Gladieux P."/>
            <person name="Thoren M.H."/>
            <person name="Johannesson H."/>
        </authorList>
    </citation>
    <scope>NUCLEOTIDE SEQUENCE</scope>
    <source>
        <strain evidence="2">CBS 606.72</strain>
    </source>
</reference>
<sequence>MEVQNKDAPQTPSPLDEQETTTPRYSAISTSTSVPSLRFPRPLGNSHLANWISNSSPDILQLQPPSMSESSSLADSAFEIINGTDTESQDGHMSESTSSLDISRPDDIHSLDGSEHHYDTDTDEESDHSSHASSIRYTDEALQNPSTQTPPRAIPYSSPSSEGSSVMLSSIGFQEECDDESLDADKISAKHVIEEFTEEVSSNVAKRLGIAVSPRILVATVRQSMSRASLSVKDPLRVLYTGRPEVKRDVIIKISNAIWASPKNGASDEDPFLRHNDGVYNIVPISSFGPNPELDLMEASQYQIKVEHCTTAADYSVSDNQSSSPMYTITVGNDRDKTYSTIVTSKGAVTQPQWTLPHIAVFYCADDEDKSERDTREAAWKFMKGHKIPCIFITESPVLENPVTTQWASYIDKNAVHLSIEPRDQEREIPPQRLPIDFRSFINIDARQMNRNLAYLTGMADVERQPRTTTAEAKRVSWEAGMRKAWDQRPSRGQVLQSIEQNKWFIAILVPILMTLLSPLLSAFFAGLPAGGNFSAQKVPVPNIQDLPSAVSSRASTSATSIATSTSTTTVVINVTSTKTIQLARTLPSTSSLASVLPFAGFLSDRPSDTPIEPEVKKTACSVRVHSPHELLVTLPYGSKAGWLARGAIDIDVSRGDEHLKSKLSSVNEGIIVEISQKDAYGVLNVSVVTTRRPKINETFEVDFGTTLIGEAIEIFQGVTKAVFSTVDEAAHAIEKAQLSGMAKIRGEAASVWDQAMGAGRKYEQTLTRVKDSFDSNYQRVKEAVAHQLKPTKRLHAEADLSLLGAQIRAKLWWLKVQGKEEEFAEYQRNAARLLKKKYDEMMEAYNGDDTHRAQQSAGKCGKFGKGCCTRGATEDEGKDRRWKKMILG</sequence>
<proteinExistence type="predicted"/>
<gene>
    <name evidence="2" type="ORF">B0T14DRAFT_425583</name>
</gene>
<feature type="region of interest" description="Disordered" evidence="1">
    <location>
        <begin position="1"/>
        <end position="165"/>
    </location>
</feature>
<dbReference type="EMBL" id="JAULSU010000003">
    <property type="protein sequence ID" value="KAK0623590.1"/>
    <property type="molecule type" value="Genomic_DNA"/>
</dbReference>
<protein>
    <submittedName>
        <fullName evidence="2">Uncharacterized protein</fullName>
    </submittedName>
</protein>
<comment type="caution">
    <text evidence="2">The sequence shown here is derived from an EMBL/GenBank/DDBJ whole genome shotgun (WGS) entry which is preliminary data.</text>
</comment>
<keyword evidence="3" id="KW-1185">Reference proteome</keyword>
<organism evidence="2 3">
    <name type="scientific">Immersiella caudata</name>
    <dbReference type="NCBI Taxonomy" id="314043"/>
    <lineage>
        <taxon>Eukaryota</taxon>
        <taxon>Fungi</taxon>
        <taxon>Dikarya</taxon>
        <taxon>Ascomycota</taxon>
        <taxon>Pezizomycotina</taxon>
        <taxon>Sordariomycetes</taxon>
        <taxon>Sordariomycetidae</taxon>
        <taxon>Sordariales</taxon>
        <taxon>Lasiosphaeriaceae</taxon>
        <taxon>Immersiella</taxon>
    </lineage>
</organism>
<evidence type="ECO:0000313" key="2">
    <source>
        <dbReference type="EMBL" id="KAK0623590.1"/>
    </source>
</evidence>
<evidence type="ECO:0000256" key="1">
    <source>
        <dbReference type="SAM" id="MobiDB-lite"/>
    </source>
</evidence>
<feature type="compositionally biased region" description="Basic and acidic residues" evidence="1">
    <location>
        <begin position="103"/>
        <end position="120"/>
    </location>
</feature>
<feature type="compositionally biased region" description="Polar residues" evidence="1">
    <location>
        <begin position="47"/>
        <end position="58"/>
    </location>
</feature>